<dbReference type="Gene3D" id="3.40.1620.10">
    <property type="entry name" value="YefM-like domain"/>
    <property type="match status" value="1"/>
</dbReference>
<protein>
    <recommendedName>
        <fullName evidence="2">Antitoxin</fullName>
    </recommendedName>
</protein>
<accession>A0ABT3ND98</accession>
<dbReference type="PANTHER" id="PTHR33713:SF6">
    <property type="entry name" value="ANTITOXIN YEFM"/>
    <property type="match status" value="1"/>
</dbReference>
<evidence type="ECO:0000313" key="4">
    <source>
        <dbReference type="Proteomes" id="UP001209681"/>
    </source>
</evidence>
<proteinExistence type="inferred from homology"/>
<dbReference type="PANTHER" id="PTHR33713">
    <property type="entry name" value="ANTITOXIN YAFN-RELATED"/>
    <property type="match status" value="1"/>
</dbReference>
<dbReference type="SUPFAM" id="SSF143120">
    <property type="entry name" value="YefM-like"/>
    <property type="match status" value="1"/>
</dbReference>
<comment type="caution">
    <text evidence="3">The sequence shown here is derived from an EMBL/GenBank/DDBJ whole genome shotgun (WGS) entry which is preliminary data.</text>
</comment>
<evidence type="ECO:0000256" key="1">
    <source>
        <dbReference type="ARBA" id="ARBA00009981"/>
    </source>
</evidence>
<name>A0ABT3ND98_9BACT</name>
<dbReference type="EMBL" id="JAPFPW010000045">
    <property type="protein sequence ID" value="MCW7755433.1"/>
    <property type="molecule type" value="Genomic_DNA"/>
</dbReference>
<evidence type="ECO:0000313" key="3">
    <source>
        <dbReference type="EMBL" id="MCW7755433.1"/>
    </source>
</evidence>
<reference evidence="3 4" key="1">
    <citation type="submission" date="2022-11" db="EMBL/GenBank/DDBJ databases">
        <title>Desulfobotulus tamanensis H1 sp. nov. - anaerobic, alkaliphilic, sulphate reducing bacterium isolated from terrestrial mud volcano.</title>
        <authorList>
            <person name="Frolova A."/>
            <person name="Merkel A.Y."/>
            <person name="Slobodkin A.I."/>
        </authorList>
    </citation>
    <scope>NUCLEOTIDE SEQUENCE [LARGE SCALE GENOMIC DNA]</scope>
    <source>
        <strain evidence="3 4">H1</strain>
    </source>
</reference>
<dbReference type="InterPro" id="IPR006442">
    <property type="entry name" value="Antitoxin_Phd/YefM"/>
</dbReference>
<dbReference type="InterPro" id="IPR051405">
    <property type="entry name" value="phD/YefM_antitoxin"/>
</dbReference>
<evidence type="ECO:0000256" key="2">
    <source>
        <dbReference type="RuleBase" id="RU362080"/>
    </source>
</evidence>
<gene>
    <name evidence="3" type="primary">yefM</name>
    <name evidence="3" type="ORF">OOT00_15760</name>
</gene>
<dbReference type="Gene3D" id="6.10.250.330">
    <property type="match status" value="1"/>
</dbReference>
<dbReference type="InterPro" id="IPR036165">
    <property type="entry name" value="YefM-like_sf"/>
</dbReference>
<keyword evidence="4" id="KW-1185">Reference proteome</keyword>
<dbReference type="RefSeq" id="WP_265426381.1">
    <property type="nucleotide sequence ID" value="NZ_JAPFPW010000045.1"/>
</dbReference>
<dbReference type="NCBIfam" id="NF008499">
    <property type="entry name" value="PRK11409.1"/>
    <property type="match status" value="1"/>
</dbReference>
<sequence>MEAITYTAARQNLAKTMDKVCEDRSPIIVTRKSSNAVVIMSLEDYEALEETAYLLRSPKNARRLLESMAQLENGKGLEKELRD</sequence>
<dbReference type="Pfam" id="PF02604">
    <property type="entry name" value="PhdYeFM_antitox"/>
    <property type="match status" value="1"/>
</dbReference>
<dbReference type="Proteomes" id="UP001209681">
    <property type="component" value="Unassembled WGS sequence"/>
</dbReference>
<organism evidence="3 4">
    <name type="scientific">Desulfobotulus pelophilus</name>
    <dbReference type="NCBI Taxonomy" id="2823377"/>
    <lineage>
        <taxon>Bacteria</taxon>
        <taxon>Pseudomonadati</taxon>
        <taxon>Thermodesulfobacteriota</taxon>
        <taxon>Desulfobacteria</taxon>
        <taxon>Desulfobacterales</taxon>
        <taxon>Desulfobacteraceae</taxon>
        <taxon>Desulfobotulus</taxon>
    </lineage>
</organism>
<comment type="similarity">
    <text evidence="1 2">Belongs to the phD/YefM antitoxin family.</text>
</comment>
<dbReference type="NCBIfam" id="TIGR01552">
    <property type="entry name" value="phd_fam"/>
    <property type="match status" value="1"/>
</dbReference>
<comment type="function">
    <text evidence="2">Antitoxin component of a type II toxin-antitoxin (TA) system.</text>
</comment>